<reference evidence="3" key="1">
    <citation type="journal article" date="2018" name="Int. J. Syst. Evol. Microbiol.">
        <title>Jatrophihabitans telluris sp. nov., isolated from sediment soil of lava forest wetlands and the emended description of the genus Jatrophihabitans.</title>
        <authorList>
            <person name="Lee K.C."/>
            <person name="Suh M.K."/>
            <person name="Eom M.K."/>
            <person name="Kim K.K."/>
            <person name="Kim J.S."/>
            <person name="Kim D.S."/>
            <person name="Ko S.H."/>
            <person name="Shin Y.K."/>
            <person name="Lee J.S."/>
        </authorList>
    </citation>
    <scope>NUCLEOTIDE SEQUENCE</scope>
    <source>
        <strain evidence="3">N237</strain>
    </source>
</reference>
<dbReference type="PANTHER" id="PTHR43355">
    <property type="entry name" value="FLAVIN REDUCTASE (NADPH)"/>
    <property type="match status" value="1"/>
</dbReference>
<dbReference type="RefSeq" id="WP_249770105.1">
    <property type="nucleotide sequence ID" value="NZ_CP097332.1"/>
</dbReference>
<gene>
    <name evidence="3" type="ORF">M6D93_14555</name>
</gene>
<dbReference type="Pfam" id="PF13460">
    <property type="entry name" value="NAD_binding_10"/>
    <property type="match status" value="1"/>
</dbReference>
<evidence type="ECO:0000313" key="4">
    <source>
        <dbReference type="Proteomes" id="UP001056336"/>
    </source>
</evidence>
<evidence type="ECO:0000259" key="2">
    <source>
        <dbReference type="Pfam" id="PF13460"/>
    </source>
</evidence>
<organism evidence="3 4">
    <name type="scientific">Jatrophihabitans telluris</name>
    <dbReference type="NCBI Taxonomy" id="2038343"/>
    <lineage>
        <taxon>Bacteria</taxon>
        <taxon>Bacillati</taxon>
        <taxon>Actinomycetota</taxon>
        <taxon>Actinomycetes</taxon>
        <taxon>Jatrophihabitantales</taxon>
        <taxon>Jatrophihabitantaceae</taxon>
        <taxon>Jatrophihabitans</taxon>
    </lineage>
</organism>
<evidence type="ECO:0000256" key="1">
    <source>
        <dbReference type="SAM" id="MobiDB-lite"/>
    </source>
</evidence>
<proteinExistence type="predicted"/>
<accession>A0ABY4QV37</accession>
<dbReference type="EMBL" id="CP097332">
    <property type="protein sequence ID" value="UQX87513.1"/>
    <property type="molecule type" value="Genomic_DNA"/>
</dbReference>
<dbReference type="InterPro" id="IPR051606">
    <property type="entry name" value="Polyketide_Oxido-like"/>
</dbReference>
<keyword evidence="4" id="KW-1185">Reference proteome</keyword>
<dbReference type="SUPFAM" id="SSF51735">
    <property type="entry name" value="NAD(P)-binding Rossmann-fold domains"/>
    <property type="match status" value="1"/>
</dbReference>
<protein>
    <submittedName>
        <fullName evidence="3">NAD(P)H-binding protein</fullName>
    </submittedName>
</protein>
<reference evidence="3" key="2">
    <citation type="submission" date="2022-05" db="EMBL/GenBank/DDBJ databases">
        <authorList>
            <person name="Kim J.-S."/>
            <person name="Lee K."/>
            <person name="Suh M."/>
            <person name="Eom M."/>
            <person name="Kim J.-S."/>
            <person name="Kim D.-S."/>
            <person name="Ko S.-H."/>
            <person name="Shin Y."/>
            <person name="Lee J.-S."/>
        </authorList>
    </citation>
    <scope>NUCLEOTIDE SEQUENCE</scope>
    <source>
        <strain evidence="3">N237</strain>
    </source>
</reference>
<dbReference type="PANTHER" id="PTHR43355:SF2">
    <property type="entry name" value="FLAVIN REDUCTASE (NADPH)"/>
    <property type="match status" value="1"/>
</dbReference>
<feature type="domain" description="NAD(P)-binding" evidence="2">
    <location>
        <begin position="7"/>
        <end position="197"/>
    </location>
</feature>
<feature type="region of interest" description="Disordered" evidence="1">
    <location>
        <begin position="28"/>
        <end position="47"/>
    </location>
</feature>
<sequence>MKIAVIGGTGMVGSRVVAEAATRGHQVTAVSRKGDAQASDQVTPVRADATDPGVLADLGRLAADHDVVVSAIGPSREPDGDPAAFSDTLVALAGAVKPTRLLVVGGAGSLLAAPGVRLVDTPDFPQAYKAESLAAAASLEALRSLPDSGEWVYLSPAPVIAPGTRTGRYAVSDETPAGEHISAEDFAVALIDEIERPAHHNTRFTVAN</sequence>
<evidence type="ECO:0000313" key="3">
    <source>
        <dbReference type="EMBL" id="UQX87513.1"/>
    </source>
</evidence>
<dbReference type="Proteomes" id="UP001056336">
    <property type="component" value="Chromosome"/>
</dbReference>
<dbReference type="InterPro" id="IPR016040">
    <property type="entry name" value="NAD(P)-bd_dom"/>
</dbReference>
<dbReference type="InterPro" id="IPR036291">
    <property type="entry name" value="NAD(P)-bd_dom_sf"/>
</dbReference>
<name>A0ABY4QV37_9ACTN</name>
<dbReference type="Gene3D" id="3.40.50.720">
    <property type="entry name" value="NAD(P)-binding Rossmann-like Domain"/>
    <property type="match status" value="1"/>
</dbReference>